<proteinExistence type="evidence at transcript level"/>
<dbReference type="AlphaFoldDB" id="A0A0S1MIS1"/>
<protein>
    <submittedName>
        <fullName evidence="2">Uncharacterized protein</fullName>
    </submittedName>
</protein>
<reference evidence="2" key="1">
    <citation type="submission" date="2015-07" db="EMBL/GenBank/DDBJ databases">
        <title>Elucidating the P. pachyrhizi secretome and potential effectors.</title>
        <authorList>
            <person name="de Carvalho M.C.C.G."/>
            <person name="Nascimento L.C."/>
            <person name="Darben L.M."/>
            <person name="Polizel-Podanosqui A.M."/>
            <person name="Lopes-Caitar V.S."/>
            <person name="Rocha C.S."/>
            <person name="Qi M."/>
            <person name="Carazolle M."/>
            <person name="Kuwahara M.K."/>
            <person name="Pereira G.A.G."/>
            <person name="Abdelnoor R.V."/>
            <person name="Whitham S.A."/>
            <person name="Marcelino-Guimaraes F.C."/>
        </authorList>
    </citation>
    <scope>NUCLEOTIDE SEQUENCE</scope>
</reference>
<accession>A0A0S1MIS1</accession>
<organism evidence="2">
    <name type="scientific">Phakopsora pachyrhizi</name>
    <name type="common">Asian soybean rust disease fungus</name>
    <dbReference type="NCBI Taxonomy" id="170000"/>
    <lineage>
        <taxon>Eukaryota</taxon>
        <taxon>Fungi</taxon>
        <taxon>Dikarya</taxon>
        <taxon>Basidiomycota</taxon>
        <taxon>Pucciniomycotina</taxon>
        <taxon>Pucciniomycetes</taxon>
        <taxon>Pucciniales</taxon>
        <taxon>Phakopsoraceae</taxon>
        <taxon>Phakopsora</taxon>
    </lineage>
</organism>
<dbReference type="EMBL" id="KT246688">
    <property type="protein sequence ID" value="ALL40779.1"/>
    <property type="molecule type" value="mRNA"/>
</dbReference>
<evidence type="ECO:0000313" key="2">
    <source>
        <dbReference type="EMBL" id="ALL40779.1"/>
    </source>
</evidence>
<name>A0A0S1MIS1_PHAPC</name>
<sequence length="45" mass="5219">MVNRMLMRKSAPQPRSRKTPRGGRMMARMILMMSDPVKGMLAVWN</sequence>
<evidence type="ECO:0000256" key="1">
    <source>
        <dbReference type="SAM" id="MobiDB-lite"/>
    </source>
</evidence>
<feature type="region of interest" description="Disordered" evidence="1">
    <location>
        <begin position="1"/>
        <end position="24"/>
    </location>
</feature>